<proteinExistence type="predicted"/>
<name>A0A6D2I8B3_9BRAS</name>
<evidence type="ECO:0000313" key="1">
    <source>
        <dbReference type="EMBL" id="CAA7024424.1"/>
    </source>
</evidence>
<accession>A0A6D2I8B3</accession>
<dbReference type="OrthoDB" id="294295at2759"/>
<dbReference type="EMBL" id="CACVBM020000888">
    <property type="protein sequence ID" value="CAA7024424.1"/>
    <property type="molecule type" value="Genomic_DNA"/>
</dbReference>
<sequence>MSELRQAEQAGLERNRLGYSRAMELRWSYVQEELGQNGAVSIGKDRASFYRCDITKETEVENAGRQVHR</sequence>
<dbReference type="AlphaFoldDB" id="A0A6D2I8B3"/>
<organism evidence="1 2">
    <name type="scientific">Microthlaspi erraticum</name>
    <dbReference type="NCBI Taxonomy" id="1685480"/>
    <lineage>
        <taxon>Eukaryota</taxon>
        <taxon>Viridiplantae</taxon>
        <taxon>Streptophyta</taxon>
        <taxon>Embryophyta</taxon>
        <taxon>Tracheophyta</taxon>
        <taxon>Spermatophyta</taxon>
        <taxon>Magnoliopsida</taxon>
        <taxon>eudicotyledons</taxon>
        <taxon>Gunneridae</taxon>
        <taxon>Pentapetalae</taxon>
        <taxon>rosids</taxon>
        <taxon>malvids</taxon>
        <taxon>Brassicales</taxon>
        <taxon>Brassicaceae</taxon>
        <taxon>Coluteocarpeae</taxon>
        <taxon>Microthlaspi</taxon>
    </lineage>
</organism>
<dbReference type="Proteomes" id="UP000467841">
    <property type="component" value="Unassembled WGS sequence"/>
</dbReference>
<gene>
    <name evidence="1" type="ORF">MERR_LOCUS11659</name>
</gene>
<reference evidence="1" key="1">
    <citation type="submission" date="2020-01" db="EMBL/GenBank/DDBJ databases">
        <authorList>
            <person name="Mishra B."/>
        </authorList>
    </citation>
    <scope>NUCLEOTIDE SEQUENCE [LARGE SCALE GENOMIC DNA]</scope>
</reference>
<protein>
    <submittedName>
        <fullName evidence="1">Uncharacterized protein</fullName>
    </submittedName>
</protein>
<keyword evidence="2" id="KW-1185">Reference proteome</keyword>
<comment type="caution">
    <text evidence="1">The sequence shown here is derived from an EMBL/GenBank/DDBJ whole genome shotgun (WGS) entry which is preliminary data.</text>
</comment>
<evidence type="ECO:0000313" key="2">
    <source>
        <dbReference type="Proteomes" id="UP000467841"/>
    </source>
</evidence>